<gene>
    <name evidence="2" type="ORF">SAMN05421823_10344</name>
</gene>
<dbReference type="OrthoDB" id="977295at2"/>
<reference evidence="2 3" key="1">
    <citation type="submission" date="2016-10" db="EMBL/GenBank/DDBJ databases">
        <authorList>
            <person name="de Groot N.N."/>
        </authorList>
    </citation>
    <scope>NUCLEOTIDE SEQUENCE [LARGE SCALE GENOMIC DNA]</scope>
    <source>
        <strain evidence="2 3">DSM 25186</strain>
    </source>
</reference>
<dbReference type="AlphaFoldDB" id="A0A1G9D9D6"/>
<dbReference type="RefSeq" id="WP_089680890.1">
    <property type="nucleotide sequence ID" value="NZ_FNFO01000003.1"/>
</dbReference>
<organism evidence="2 3">
    <name type="scientific">Catalinimonas alkaloidigena</name>
    <dbReference type="NCBI Taxonomy" id="1075417"/>
    <lineage>
        <taxon>Bacteria</taxon>
        <taxon>Pseudomonadati</taxon>
        <taxon>Bacteroidota</taxon>
        <taxon>Cytophagia</taxon>
        <taxon>Cytophagales</taxon>
        <taxon>Catalimonadaceae</taxon>
        <taxon>Catalinimonas</taxon>
    </lineage>
</organism>
<name>A0A1G9D9D6_9BACT</name>
<dbReference type="Proteomes" id="UP000198510">
    <property type="component" value="Unassembled WGS sequence"/>
</dbReference>
<dbReference type="EMBL" id="FNFO01000003">
    <property type="protein sequence ID" value="SDK60487.1"/>
    <property type="molecule type" value="Genomic_DNA"/>
</dbReference>
<protein>
    <recommendedName>
        <fullName evidence="4">DUF349 domain-containing protein</fullName>
    </recommendedName>
</protein>
<evidence type="ECO:0000313" key="2">
    <source>
        <dbReference type="EMBL" id="SDK60487.1"/>
    </source>
</evidence>
<proteinExistence type="predicted"/>
<evidence type="ECO:0000256" key="1">
    <source>
        <dbReference type="SAM" id="Coils"/>
    </source>
</evidence>
<accession>A0A1G9D9D6</accession>
<keyword evidence="1" id="KW-0175">Coiled coil</keyword>
<keyword evidence="3" id="KW-1185">Reference proteome</keyword>
<evidence type="ECO:0000313" key="3">
    <source>
        <dbReference type="Proteomes" id="UP000198510"/>
    </source>
</evidence>
<evidence type="ECO:0008006" key="4">
    <source>
        <dbReference type="Google" id="ProtNLM"/>
    </source>
</evidence>
<dbReference type="Pfam" id="PF03993">
    <property type="entry name" value="DUF349"/>
    <property type="match status" value="3"/>
</dbReference>
<feature type="coiled-coil region" evidence="1">
    <location>
        <begin position="43"/>
        <end position="118"/>
    </location>
</feature>
<dbReference type="STRING" id="1075417.SAMN05421823_10344"/>
<dbReference type="InterPro" id="IPR007139">
    <property type="entry name" value="DUF349"/>
</dbReference>
<sequence>MQDASEYGFVRDGNVYLKASERFPERVVGEVKESEEASIEYFVQRYEQLHQKLEALFADIERAQNKGSYLMKLLHLREQLASYDAIGDFEALANQLEAKEQEIRAGIEQNRIKNLEIKRALLQEAELLKESTDWKETAEKMKELKTRWLKTGAVQKEHHDTLEGQFETSLNYFFERRKAFFEDRRQLTEERIGRYEELIQKAEALRNNGAPTSQLQNSLRALHDEWKSVGGIPKAKSAELWSSFKKISDDIFRKTKRDKGGNKRMARDKFLQTNLDIKRQLCKEATELSALELPQAIERAKTLQAHWKNTGPIPAEYRQELNETFATACDRVFEESYLLRVTQARNPNFRAKSATEQVSLKISVLYDLIRKDESELLTFEENFQNINVTDQSQPMNKLLQAKLRSNQRKLRIKQTLLQELKEEKQKLKD</sequence>